<comment type="caution">
    <text evidence="3">The sequence shown here is derived from an EMBL/GenBank/DDBJ whole genome shotgun (WGS) entry which is preliminary data.</text>
</comment>
<dbReference type="AlphaFoldDB" id="A0A7C9IRF9"/>
<proteinExistence type="predicted"/>
<organism evidence="3 4">
    <name type="scientific">Kangsaoukella pontilimi</name>
    <dbReference type="NCBI Taxonomy" id="2691042"/>
    <lineage>
        <taxon>Bacteria</taxon>
        <taxon>Pseudomonadati</taxon>
        <taxon>Pseudomonadota</taxon>
        <taxon>Alphaproteobacteria</taxon>
        <taxon>Rhodobacterales</taxon>
        <taxon>Paracoccaceae</taxon>
        <taxon>Kangsaoukella</taxon>
    </lineage>
</organism>
<dbReference type="EMBL" id="WUPT01000001">
    <property type="protein sequence ID" value="MXQ07486.1"/>
    <property type="molecule type" value="Genomic_DNA"/>
</dbReference>
<dbReference type="SUPFAM" id="SSF56524">
    <property type="entry name" value="Oxidoreductase molybdopterin-binding domain"/>
    <property type="match status" value="1"/>
</dbReference>
<feature type="chain" id="PRO_5028813409" evidence="1">
    <location>
        <begin position="23"/>
        <end position="156"/>
    </location>
</feature>
<dbReference type="Pfam" id="PF00174">
    <property type="entry name" value="Oxidored_molyb"/>
    <property type="match status" value="1"/>
</dbReference>
<gene>
    <name evidence="3" type="ORF">GQ651_06455</name>
</gene>
<evidence type="ECO:0000256" key="1">
    <source>
        <dbReference type="SAM" id="SignalP"/>
    </source>
</evidence>
<reference evidence="3 4" key="2">
    <citation type="submission" date="2020-03" db="EMBL/GenBank/DDBJ databases">
        <title>Kangsaoukella pontilimi gen. nov., sp. nov., a new member of the family Rhodobacteraceae isolated from a tidal mudflat.</title>
        <authorList>
            <person name="Kim I.S."/>
        </authorList>
    </citation>
    <scope>NUCLEOTIDE SEQUENCE [LARGE SCALE GENOMIC DNA]</scope>
    <source>
        <strain evidence="3 4">GH1-50</strain>
    </source>
</reference>
<sequence>MNAVRRILVILAALLAPVAATASDTLLTLHAHGMDHHYDLSALQAFDHVEFTTSTIWTEGPQTFRGVPLAALIKDAGVTEGTIIATAINDYSAEIPFEEIGPDAPILAYHRNGATMPIRDKGPLWLVYPYDQESAFRSEIIYSRSVWQLDRLAVDP</sequence>
<dbReference type="InterPro" id="IPR000572">
    <property type="entry name" value="OxRdtase_Mopterin-bd_dom"/>
</dbReference>
<dbReference type="RefSeq" id="WP_160763357.1">
    <property type="nucleotide sequence ID" value="NZ_WUPT01000001.1"/>
</dbReference>
<evidence type="ECO:0000259" key="2">
    <source>
        <dbReference type="Pfam" id="PF00174"/>
    </source>
</evidence>
<dbReference type="Gene3D" id="3.90.420.10">
    <property type="entry name" value="Oxidoreductase, molybdopterin-binding domain"/>
    <property type="match status" value="1"/>
</dbReference>
<dbReference type="InterPro" id="IPR036374">
    <property type="entry name" value="OxRdtase_Mopterin-bd_sf"/>
</dbReference>
<evidence type="ECO:0000313" key="3">
    <source>
        <dbReference type="EMBL" id="MXQ07486.1"/>
    </source>
</evidence>
<protein>
    <submittedName>
        <fullName evidence="3">Molybdopterin-dependent oxidoreductase</fullName>
    </submittedName>
</protein>
<accession>A0A7C9IRF9</accession>
<reference evidence="3 4" key="1">
    <citation type="submission" date="2019-12" db="EMBL/GenBank/DDBJ databases">
        <authorList>
            <person name="Lee S.D."/>
        </authorList>
    </citation>
    <scope>NUCLEOTIDE SEQUENCE [LARGE SCALE GENOMIC DNA]</scope>
    <source>
        <strain evidence="3 4">GH1-50</strain>
    </source>
</reference>
<feature type="signal peptide" evidence="1">
    <location>
        <begin position="1"/>
        <end position="22"/>
    </location>
</feature>
<keyword evidence="1" id="KW-0732">Signal</keyword>
<evidence type="ECO:0000313" key="4">
    <source>
        <dbReference type="Proteomes" id="UP000480350"/>
    </source>
</evidence>
<dbReference type="Proteomes" id="UP000480350">
    <property type="component" value="Unassembled WGS sequence"/>
</dbReference>
<feature type="domain" description="Oxidoreductase molybdopterin-binding" evidence="2">
    <location>
        <begin position="60"/>
        <end position="129"/>
    </location>
</feature>
<keyword evidence="4" id="KW-1185">Reference proteome</keyword>
<name>A0A7C9IRF9_9RHOB</name>